<comment type="caution">
    <text evidence="1">The sequence shown here is derived from an EMBL/GenBank/DDBJ whole genome shotgun (WGS) entry which is preliminary data.</text>
</comment>
<evidence type="ECO:0000313" key="1">
    <source>
        <dbReference type="EMBL" id="TNN67287.1"/>
    </source>
</evidence>
<dbReference type="AlphaFoldDB" id="A0A4Z2HNF0"/>
<accession>A0A4Z2HNF0</accession>
<keyword evidence="2" id="KW-1185">Reference proteome</keyword>
<gene>
    <name evidence="1" type="ORF">EYF80_022536</name>
</gene>
<sequence length="119" mass="12862">MQCCEPEESQYLVSCGSSMTKLEYSSCSGPSYTDLLPQASAGKDENSSRLNNQLAPYPSLSMIGVSILLWSHLPEVEIRSRNCECELGTPTQAGQRVDIQTAGCKAAADEQEVLQDTSP</sequence>
<proteinExistence type="predicted"/>
<name>A0A4Z2HNF0_9TELE</name>
<protein>
    <submittedName>
        <fullName evidence="1">Uncharacterized protein</fullName>
    </submittedName>
</protein>
<reference evidence="1 2" key="1">
    <citation type="submission" date="2019-03" db="EMBL/GenBank/DDBJ databases">
        <title>First draft genome of Liparis tanakae, snailfish: a comprehensive survey of snailfish specific genes.</title>
        <authorList>
            <person name="Kim W."/>
            <person name="Song I."/>
            <person name="Jeong J.-H."/>
            <person name="Kim D."/>
            <person name="Kim S."/>
            <person name="Ryu S."/>
            <person name="Song J.Y."/>
            <person name="Lee S.K."/>
        </authorList>
    </citation>
    <scope>NUCLEOTIDE SEQUENCE [LARGE SCALE GENOMIC DNA]</scope>
    <source>
        <tissue evidence="1">Muscle</tissue>
    </source>
</reference>
<dbReference type="Proteomes" id="UP000314294">
    <property type="component" value="Unassembled WGS sequence"/>
</dbReference>
<dbReference type="EMBL" id="SRLO01000206">
    <property type="protein sequence ID" value="TNN67287.1"/>
    <property type="molecule type" value="Genomic_DNA"/>
</dbReference>
<evidence type="ECO:0000313" key="2">
    <source>
        <dbReference type="Proteomes" id="UP000314294"/>
    </source>
</evidence>
<organism evidence="1 2">
    <name type="scientific">Liparis tanakae</name>
    <name type="common">Tanaka's snailfish</name>
    <dbReference type="NCBI Taxonomy" id="230148"/>
    <lineage>
        <taxon>Eukaryota</taxon>
        <taxon>Metazoa</taxon>
        <taxon>Chordata</taxon>
        <taxon>Craniata</taxon>
        <taxon>Vertebrata</taxon>
        <taxon>Euteleostomi</taxon>
        <taxon>Actinopterygii</taxon>
        <taxon>Neopterygii</taxon>
        <taxon>Teleostei</taxon>
        <taxon>Neoteleostei</taxon>
        <taxon>Acanthomorphata</taxon>
        <taxon>Eupercaria</taxon>
        <taxon>Perciformes</taxon>
        <taxon>Cottioidei</taxon>
        <taxon>Cottales</taxon>
        <taxon>Liparidae</taxon>
        <taxon>Liparis</taxon>
    </lineage>
</organism>